<accession>A0A9K3GLY5</accession>
<comment type="caution">
    <text evidence="1">The sequence shown here is derived from an EMBL/GenBank/DDBJ whole genome shotgun (WGS) entry which is preliminary data.</text>
</comment>
<protein>
    <submittedName>
        <fullName evidence="1">Uncharacterized protein</fullName>
    </submittedName>
</protein>
<gene>
    <name evidence="1" type="ORF">KIPB_009864</name>
</gene>
<keyword evidence="2" id="KW-1185">Reference proteome</keyword>
<sequence length="151" mass="16837">MRLSHRVHTHSQIRAALATHMHHAIPMILKDLTPFDEDTPMDQAGLLGTNFEPVLSTRQRDRKKIQENIALNCALKRREHELEVDAAADRITQGLCDMILGEGEGQDPDHTLDDAEFEALCTELSENVLDRQIQATQAAAAQTECLRGMGT</sequence>
<evidence type="ECO:0000313" key="2">
    <source>
        <dbReference type="Proteomes" id="UP000265618"/>
    </source>
</evidence>
<organism evidence="1 2">
    <name type="scientific">Kipferlia bialata</name>
    <dbReference type="NCBI Taxonomy" id="797122"/>
    <lineage>
        <taxon>Eukaryota</taxon>
        <taxon>Metamonada</taxon>
        <taxon>Carpediemonas-like organisms</taxon>
        <taxon>Kipferlia</taxon>
    </lineage>
</organism>
<name>A0A9K3GLY5_9EUKA</name>
<dbReference type="Proteomes" id="UP000265618">
    <property type="component" value="Unassembled WGS sequence"/>
</dbReference>
<evidence type="ECO:0000313" key="1">
    <source>
        <dbReference type="EMBL" id="GIQ87762.1"/>
    </source>
</evidence>
<dbReference type="AlphaFoldDB" id="A0A9K3GLY5"/>
<reference evidence="1 2" key="1">
    <citation type="journal article" date="2018" name="PLoS ONE">
        <title>The draft genome of Kipferlia bialata reveals reductive genome evolution in fornicate parasites.</title>
        <authorList>
            <person name="Tanifuji G."/>
            <person name="Takabayashi S."/>
            <person name="Kume K."/>
            <person name="Takagi M."/>
            <person name="Nakayama T."/>
            <person name="Kamikawa R."/>
            <person name="Inagaki Y."/>
            <person name="Hashimoto T."/>
        </authorList>
    </citation>
    <scope>NUCLEOTIDE SEQUENCE [LARGE SCALE GENOMIC DNA]</scope>
    <source>
        <strain evidence="1">NY0173</strain>
    </source>
</reference>
<proteinExistence type="predicted"/>
<dbReference type="EMBL" id="BDIP01003479">
    <property type="protein sequence ID" value="GIQ87762.1"/>
    <property type="molecule type" value="Genomic_DNA"/>
</dbReference>